<dbReference type="RefSeq" id="WP_043335981.1">
    <property type="nucleotide sequence ID" value="NZ_CP136695.1"/>
</dbReference>
<name>A0AAP4TZF9_9GAMM</name>
<protein>
    <submittedName>
        <fullName evidence="4">Uncharacterized protein</fullName>
    </submittedName>
</protein>
<comment type="caution">
    <text evidence="4">The sequence shown here is derived from an EMBL/GenBank/DDBJ whole genome shotgun (WGS) entry which is preliminary data.</text>
</comment>
<reference evidence="3" key="4">
    <citation type="submission" date="2024-05" db="EMBL/GenBank/DDBJ databases">
        <title>Genome-based characterization of strain KMM 296 and proposal for reclassification of Cobetia litoralis and Cobetia pacifica, and emended description of the species Cobetia amphilecti and Cobetia marina.</title>
        <authorList>
            <person name="Balabanova L."/>
            <person name="Nedashkovskaya O."/>
        </authorList>
    </citation>
    <scope>NUCLEOTIDE SEQUENCE</scope>
    <source>
        <strain evidence="3">NRIC 0815</strain>
    </source>
</reference>
<evidence type="ECO:0000313" key="4">
    <source>
        <dbReference type="EMBL" id="MDO6672535.1"/>
    </source>
</evidence>
<keyword evidence="2" id="KW-0472">Membrane</keyword>
<keyword evidence="2" id="KW-0812">Transmembrane</keyword>
<evidence type="ECO:0000256" key="1">
    <source>
        <dbReference type="SAM" id="MobiDB-lite"/>
    </source>
</evidence>
<keyword evidence="2" id="KW-1133">Transmembrane helix</keyword>
<dbReference type="EMBL" id="JAUORK010000012">
    <property type="protein sequence ID" value="MDO6672535.1"/>
    <property type="molecule type" value="Genomic_DNA"/>
</dbReference>
<feature type="transmembrane region" description="Helical" evidence="2">
    <location>
        <begin position="12"/>
        <end position="32"/>
    </location>
</feature>
<gene>
    <name evidence="4" type="ORF">Q4535_10445</name>
    <name evidence="3" type="ORF">QLT01_14400</name>
</gene>
<reference evidence="6" key="3">
    <citation type="submission" date="2023-07" db="EMBL/GenBank/DDBJ databases">
        <title>Genome-based characterization of strain KMM 296 and proposal for reclassification of Cobetia litoralis and Cobetia pacifica, and emended description of the species Cobetia amphilecti and Cobetia marina.</title>
        <authorList>
            <person name="Balabanova L."/>
            <person name="Nedashkovskaya O."/>
        </authorList>
    </citation>
    <scope>NUCLEOTIDE SEQUENCE [LARGE SCALE GENOMIC DNA]</scope>
    <source>
        <strain evidence="6">NRIC 0815</strain>
    </source>
</reference>
<dbReference type="EMBL" id="JASCSA010000013">
    <property type="protein sequence ID" value="MDI5885538.1"/>
    <property type="molecule type" value="Genomic_DNA"/>
</dbReference>
<evidence type="ECO:0000256" key="2">
    <source>
        <dbReference type="SAM" id="Phobius"/>
    </source>
</evidence>
<sequence>MLSHHYDRSRAIAVASQASGLIAIVALETWLGDAARPWQGLVFALMLAFGLGLALRSYYLKQKARRDRERAGRERARKASDSWMSD</sequence>
<dbReference type="GeneID" id="97324440"/>
<keyword evidence="6" id="KW-1185">Reference proteome</keyword>
<evidence type="ECO:0000313" key="3">
    <source>
        <dbReference type="EMBL" id="MDI5885538.1"/>
    </source>
</evidence>
<dbReference type="Proteomes" id="UP001170481">
    <property type="component" value="Unassembled WGS sequence"/>
</dbReference>
<evidence type="ECO:0000313" key="5">
    <source>
        <dbReference type="Proteomes" id="UP001170481"/>
    </source>
</evidence>
<evidence type="ECO:0000313" key="6">
    <source>
        <dbReference type="Proteomes" id="UP001229025"/>
    </source>
</evidence>
<feature type="compositionally biased region" description="Basic and acidic residues" evidence="1">
    <location>
        <begin position="66"/>
        <end position="80"/>
    </location>
</feature>
<reference evidence="4" key="2">
    <citation type="submission" date="2023-07" db="EMBL/GenBank/DDBJ databases">
        <title>Genome content predicts the carbon catabolic preferences of heterotrophic bacteria.</title>
        <authorList>
            <person name="Gralka M."/>
        </authorList>
    </citation>
    <scope>NUCLEOTIDE SEQUENCE</scope>
    <source>
        <strain evidence="4">C2R13</strain>
    </source>
</reference>
<organism evidence="4 5">
    <name type="scientific">Cobetia amphilecti</name>
    <dbReference type="NCBI Taxonomy" id="1055104"/>
    <lineage>
        <taxon>Bacteria</taxon>
        <taxon>Pseudomonadati</taxon>
        <taxon>Pseudomonadota</taxon>
        <taxon>Gammaproteobacteria</taxon>
        <taxon>Oceanospirillales</taxon>
        <taxon>Halomonadaceae</taxon>
        <taxon>Cobetia</taxon>
    </lineage>
</organism>
<proteinExistence type="predicted"/>
<reference evidence="3" key="1">
    <citation type="submission" date="2023-04" db="EMBL/GenBank/DDBJ databases">
        <authorList>
            <person name="Otstavnykh N."/>
            <person name="Seitkalieva A."/>
            <person name="Bystritskaya E."/>
        </authorList>
    </citation>
    <scope>NUCLEOTIDE SEQUENCE</scope>
    <source>
        <strain evidence="3">NRIC 0815</strain>
    </source>
</reference>
<feature type="transmembrane region" description="Helical" evidence="2">
    <location>
        <begin position="38"/>
        <end position="60"/>
    </location>
</feature>
<dbReference type="AlphaFoldDB" id="A0AAP4TZF9"/>
<accession>A0AAP4TZF9</accession>
<feature type="region of interest" description="Disordered" evidence="1">
    <location>
        <begin position="63"/>
        <end position="86"/>
    </location>
</feature>
<dbReference type="Proteomes" id="UP001229025">
    <property type="component" value="Unassembled WGS sequence"/>
</dbReference>